<dbReference type="EMBL" id="JACHGF010000016">
    <property type="protein sequence ID" value="MBB5287311.1"/>
    <property type="molecule type" value="Genomic_DNA"/>
</dbReference>
<feature type="transmembrane region" description="Helical" evidence="5">
    <location>
        <begin position="32"/>
        <end position="50"/>
    </location>
</feature>
<feature type="transmembrane region" description="Helical" evidence="5">
    <location>
        <begin position="385"/>
        <end position="409"/>
    </location>
</feature>
<feature type="transmembrane region" description="Helical" evidence="5">
    <location>
        <begin position="134"/>
        <end position="158"/>
    </location>
</feature>
<dbReference type="Pfam" id="PF04932">
    <property type="entry name" value="Wzy_C"/>
    <property type="match status" value="1"/>
</dbReference>
<feature type="transmembrane region" description="Helical" evidence="5">
    <location>
        <begin position="227"/>
        <end position="248"/>
    </location>
</feature>
<dbReference type="PANTHER" id="PTHR37422:SF13">
    <property type="entry name" value="LIPOPOLYSACCHARIDE BIOSYNTHESIS PROTEIN PA4999-RELATED"/>
    <property type="match status" value="1"/>
</dbReference>
<reference evidence="7 8" key="1">
    <citation type="submission" date="2020-08" db="EMBL/GenBank/DDBJ databases">
        <title>Genomic Encyclopedia of Type Strains, Phase IV (KMG-IV): sequencing the most valuable type-strain genomes for metagenomic binning, comparative biology and taxonomic classification.</title>
        <authorList>
            <person name="Goeker M."/>
        </authorList>
    </citation>
    <scope>NUCLEOTIDE SEQUENCE [LARGE SCALE GENOMIC DNA]</scope>
    <source>
        <strain evidence="7 8">DSM 105074</strain>
    </source>
</reference>
<dbReference type="AlphaFoldDB" id="A0A840TTN1"/>
<dbReference type="RefSeq" id="WP_184179286.1">
    <property type="nucleotide sequence ID" value="NZ_JACHGF010000016.1"/>
</dbReference>
<dbReference type="GO" id="GO:0016874">
    <property type="term" value="F:ligase activity"/>
    <property type="evidence" value="ECO:0007669"/>
    <property type="project" value="UniProtKB-KW"/>
</dbReference>
<feature type="transmembrane region" description="Helical" evidence="5">
    <location>
        <begin position="425"/>
        <end position="441"/>
    </location>
</feature>
<dbReference type="InterPro" id="IPR051533">
    <property type="entry name" value="WaaL-like"/>
</dbReference>
<feature type="transmembrane region" description="Helical" evidence="5">
    <location>
        <begin position="80"/>
        <end position="98"/>
    </location>
</feature>
<dbReference type="InterPro" id="IPR007016">
    <property type="entry name" value="O-antigen_ligase-rel_domated"/>
</dbReference>
<proteinExistence type="predicted"/>
<keyword evidence="3 5" id="KW-1133">Transmembrane helix</keyword>
<dbReference type="Proteomes" id="UP000557307">
    <property type="component" value="Unassembled WGS sequence"/>
</dbReference>
<feature type="transmembrane region" description="Helical" evidence="5">
    <location>
        <begin position="293"/>
        <end position="314"/>
    </location>
</feature>
<gene>
    <name evidence="7" type="ORF">HNQ92_005474</name>
</gene>
<accession>A0A840TTN1</accession>
<evidence type="ECO:0000259" key="6">
    <source>
        <dbReference type="Pfam" id="PF04932"/>
    </source>
</evidence>
<feature type="transmembrane region" description="Helical" evidence="5">
    <location>
        <begin position="260"/>
        <end position="287"/>
    </location>
</feature>
<feature type="transmembrane region" description="Helical" evidence="5">
    <location>
        <begin position="57"/>
        <end position="74"/>
    </location>
</feature>
<comment type="caution">
    <text evidence="7">The sequence shown here is derived from an EMBL/GenBank/DDBJ whole genome shotgun (WGS) entry which is preliminary data.</text>
</comment>
<dbReference type="GO" id="GO:0016020">
    <property type="term" value="C:membrane"/>
    <property type="evidence" value="ECO:0007669"/>
    <property type="project" value="UniProtKB-SubCell"/>
</dbReference>
<organism evidence="7 8">
    <name type="scientific">Rhabdobacter roseus</name>
    <dbReference type="NCBI Taxonomy" id="1655419"/>
    <lineage>
        <taxon>Bacteria</taxon>
        <taxon>Pseudomonadati</taxon>
        <taxon>Bacteroidota</taxon>
        <taxon>Cytophagia</taxon>
        <taxon>Cytophagales</taxon>
        <taxon>Cytophagaceae</taxon>
        <taxon>Rhabdobacter</taxon>
    </lineage>
</organism>
<feature type="transmembrane region" description="Helical" evidence="5">
    <location>
        <begin position="344"/>
        <end position="365"/>
    </location>
</feature>
<keyword evidence="7" id="KW-0436">Ligase</keyword>
<keyword evidence="4 5" id="KW-0472">Membrane</keyword>
<protein>
    <submittedName>
        <fullName evidence="7">O-antigen ligase</fullName>
    </submittedName>
</protein>
<feature type="transmembrane region" description="Helical" evidence="5">
    <location>
        <begin position="170"/>
        <end position="186"/>
    </location>
</feature>
<evidence type="ECO:0000313" key="7">
    <source>
        <dbReference type="EMBL" id="MBB5287311.1"/>
    </source>
</evidence>
<keyword evidence="8" id="KW-1185">Reference proteome</keyword>
<evidence type="ECO:0000256" key="3">
    <source>
        <dbReference type="ARBA" id="ARBA00022989"/>
    </source>
</evidence>
<comment type="subcellular location">
    <subcellularLocation>
        <location evidence="1">Membrane</location>
        <topology evidence="1">Multi-pass membrane protein</topology>
    </subcellularLocation>
</comment>
<evidence type="ECO:0000256" key="5">
    <source>
        <dbReference type="SAM" id="Phobius"/>
    </source>
</evidence>
<evidence type="ECO:0000256" key="2">
    <source>
        <dbReference type="ARBA" id="ARBA00022692"/>
    </source>
</evidence>
<evidence type="ECO:0000313" key="8">
    <source>
        <dbReference type="Proteomes" id="UP000557307"/>
    </source>
</evidence>
<sequence>MALGLRSLLHALLLLALIVALALVIAKGQLAAVLGLAALPLIAAYLIALFKYPVVGLYSVLLISFVAIGITRYTPAPIGLAVDALLILTFLAEVFKRFDALTWPVLRKNPVMIILYIWCLYCLAEIANPEARSIAAWFYAMRAMVLYPLLIVLLVLELMNRLSQQHFDRFLTIWLTFSCVAALYGMKQLFVGLDGAEKAWLDAGNASTHILHGKLRVFSFYSDAGQFGAATAHAGLVALIMSLGPFSIRKKIFLTIAALLCLYGMAISGTRGALFVPIAGFASYLVLGKNFKLLIVGGLMAGSIFGVLKFTMIGQSNYQIQRMRSALDPNDPSLLVRIENQKKLSTYLASRPIGGGIGSAGYWGLRFSPNTVLAQTPTDSWYVKIWAETGIIGLLIHVGMLLFFLGYFFKKLWLMPPSPRRQQSVAIYAGVVGIVVASYGNQVLGQLPTSTAVYMSIAFLYLFTHNPLRE</sequence>
<evidence type="ECO:0000256" key="4">
    <source>
        <dbReference type="ARBA" id="ARBA00023136"/>
    </source>
</evidence>
<dbReference type="PANTHER" id="PTHR37422">
    <property type="entry name" value="TEICHURONIC ACID BIOSYNTHESIS PROTEIN TUAE"/>
    <property type="match status" value="1"/>
</dbReference>
<feature type="domain" description="O-antigen ligase-related" evidence="6">
    <location>
        <begin position="256"/>
        <end position="397"/>
    </location>
</feature>
<evidence type="ECO:0000256" key="1">
    <source>
        <dbReference type="ARBA" id="ARBA00004141"/>
    </source>
</evidence>
<feature type="transmembrane region" description="Helical" evidence="5">
    <location>
        <begin position="110"/>
        <end position="128"/>
    </location>
</feature>
<keyword evidence="2 5" id="KW-0812">Transmembrane</keyword>
<name>A0A840TTN1_9BACT</name>